<dbReference type="EMBL" id="FPHJ01000065">
    <property type="protein sequence ID" value="SFV68981.1"/>
    <property type="molecule type" value="Genomic_DNA"/>
</dbReference>
<dbReference type="Gene3D" id="3.40.1210.10">
    <property type="entry name" value="Survival protein SurE-like phosphatase/nucleotidase"/>
    <property type="match status" value="1"/>
</dbReference>
<dbReference type="NCBIfam" id="NF001489">
    <property type="entry name" value="PRK00346.1-3"/>
    <property type="match status" value="1"/>
</dbReference>
<dbReference type="GO" id="GO:0004309">
    <property type="term" value="F:exopolyphosphatase activity"/>
    <property type="evidence" value="ECO:0007669"/>
    <property type="project" value="TreeGrafter"/>
</dbReference>
<dbReference type="PANTHER" id="PTHR30457:SF12">
    <property type="entry name" value="5'_3'-NUCLEOTIDASE SURE"/>
    <property type="match status" value="1"/>
</dbReference>
<dbReference type="GO" id="GO:0005737">
    <property type="term" value="C:cytoplasm"/>
    <property type="evidence" value="ECO:0007669"/>
    <property type="project" value="UniProtKB-SubCell"/>
</dbReference>
<keyword evidence="9 11" id="KW-0378">Hydrolase</keyword>
<dbReference type="SUPFAM" id="SSF64167">
    <property type="entry name" value="SurE-like"/>
    <property type="match status" value="1"/>
</dbReference>
<dbReference type="GO" id="GO:0000166">
    <property type="term" value="F:nucleotide binding"/>
    <property type="evidence" value="ECO:0007669"/>
    <property type="project" value="UniProtKB-KW"/>
</dbReference>
<evidence type="ECO:0000256" key="9">
    <source>
        <dbReference type="ARBA" id="ARBA00022801"/>
    </source>
</evidence>
<dbReference type="AlphaFoldDB" id="A0A1W1CTJ6"/>
<evidence type="ECO:0000259" key="10">
    <source>
        <dbReference type="Pfam" id="PF01975"/>
    </source>
</evidence>
<evidence type="ECO:0000256" key="6">
    <source>
        <dbReference type="ARBA" id="ARBA00022490"/>
    </source>
</evidence>
<keyword evidence="8" id="KW-0547">Nucleotide-binding</keyword>
<feature type="domain" description="Survival protein SurE-like phosphatase/nucleotidase" evidence="10">
    <location>
        <begin position="3"/>
        <end position="182"/>
    </location>
</feature>
<dbReference type="HAMAP" id="MF_00060">
    <property type="entry name" value="SurE"/>
    <property type="match status" value="1"/>
</dbReference>
<dbReference type="EC" id="3.1.3.5" evidence="5"/>
<keyword evidence="7" id="KW-0479">Metal-binding</keyword>
<dbReference type="InterPro" id="IPR002828">
    <property type="entry name" value="SurE-like_Pase/nucleotidase"/>
</dbReference>
<dbReference type="NCBIfam" id="NF001490">
    <property type="entry name" value="PRK00346.1-4"/>
    <property type="match status" value="1"/>
</dbReference>
<dbReference type="InterPro" id="IPR036523">
    <property type="entry name" value="SurE-like_sf"/>
</dbReference>
<protein>
    <recommendedName>
        <fullName evidence="5">5'-nucleotidase</fullName>
        <ecNumber evidence="5">3.1.3.5</ecNumber>
    </recommendedName>
</protein>
<comment type="similarity">
    <text evidence="4">Belongs to the SurE nucleotidase family.</text>
</comment>
<dbReference type="PANTHER" id="PTHR30457">
    <property type="entry name" value="5'-NUCLEOTIDASE SURE"/>
    <property type="match status" value="1"/>
</dbReference>
<evidence type="ECO:0000313" key="11">
    <source>
        <dbReference type="EMBL" id="SFV68981.1"/>
    </source>
</evidence>
<dbReference type="NCBIfam" id="TIGR00087">
    <property type="entry name" value="surE"/>
    <property type="match status" value="1"/>
</dbReference>
<dbReference type="GO" id="GO:0046872">
    <property type="term" value="F:metal ion binding"/>
    <property type="evidence" value="ECO:0007669"/>
    <property type="project" value="UniProtKB-KW"/>
</dbReference>
<organism evidence="11">
    <name type="scientific">hydrothermal vent metagenome</name>
    <dbReference type="NCBI Taxonomy" id="652676"/>
    <lineage>
        <taxon>unclassified sequences</taxon>
        <taxon>metagenomes</taxon>
        <taxon>ecological metagenomes</taxon>
    </lineage>
</organism>
<evidence type="ECO:0000256" key="3">
    <source>
        <dbReference type="ARBA" id="ARBA00004496"/>
    </source>
</evidence>
<reference evidence="11" key="1">
    <citation type="submission" date="2016-10" db="EMBL/GenBank/DDBJ databases">
        <authorList>
            <person name="de Groot N.N."/>
        </authorList>
    </citation>
    <scope>NUCLEOTIDE SEQUENCE</scope>
</reference>
<dbReference type="Pfam" id="PF01975">
    <property type="entry name" value="SurE"/>
    <property type="match status" value="1"/>
</dbReference>
<evidence type="ECO:0000256" key="5">
    <source>
        <dbReference type="ARBA" id="ARBA00012643"/>
    </source>
</evidence>
<accession>A0A1W1CTJ6</accession>
<evidence type="ECO:0000256" key="4">
    <source>
        <dbReference type="ARBA" id="ARBA00011062"/>
    </source>
</evidence>
<dbReference type="GO" id="GO:0008253">
    <property type="term" value="F:5'-nucleotidase activity"/>
    <property type="evidence" value="ECO:0007669"/>
    <property type="project" value="UniProtKB-EC"/>
</dbReference>
<dbReference type="FunFam" id="3.40.1210.10:FF:000001">
    <property type="entry name" value="5'/3'-nucleotidase SurE"/>
    <property type="match status" value="1"/>
</dbReference>
<comment type="subcellular location">
    <subcellularLocation>
        <location evidence="3">Cytoplasm</location>
    </subcellularLocation>
</comment>
<sequence length="244" mass="26335">MKILISNDDGVFSKGIQTLINTLKDFGDIWVVAPNENKSAASSSLSVQKDIYIKEISPQIYSVAGTPSDCVHLALTGMLNVNFDLVITGINFGANLGDDVIYSGTVAGSIEGRFLGLPSIAISLASWEGKYFNTAAKVANILVGNLNKSQLNSSTILNVNVPDIPFEDLQGFEVTSLGSRHPSEKSIKISENIYRIGANGAEDNNSIGTDFYAIKENKVSITPLQIDLTKNNEINTLKSWINTF</sequence>
<comment type="catalytic activity">
    <reaction evidence="1">
        <text>a ribonucleoside 5'-phosphate + H2O = a ribonucleoside + phosphate</text>
        <dbReference type="Rhea" id="RHEA:12484"/>
        <dbReference type="ChEBI" id="CHEBI:15377"/>
        <dbReference type="ChEBI" id="CHEBI:18254"/>
        <dbReference type="ChEBI" id="CHEBI:43474"/>
        <dbReference type="ChEBI" id="CHEBI:58043"/>
        <dbReference type="EC" id="3.1.3.5"/>
    </reaction>
</comment>
<dbReference type="GO" id="GO:0008254">
    <property type="term" value="F:3'-nucleotidase activity"/>
    <property type="evidence" value="ECO:0007669"/>
    <property type="project" value="TreeGrafter"/>
</dbReference>
<proteinExistence type="inferred from homology"/>
<evidence type="ECO:0000256" key="2">
    <source>
        <dbReference type="ARBA" id="ARBA00001946"/>
    </source>
</evidence>
<dbReference type="InterPro" id="IPR030048">
    <property type="entry name" value="SurE"/>
</dbReference>
<name>A0A1W1CTJ6_9ZZZZ</name>
<evidence type="ECO:0000256" key="7">
    <source>
        <dbReference type="ARBA" id="ARBA00022723"/>
    </source>
</evidence>
<evidence type="ECO:0000256" key="1">
    <source>
        <dbReference type="ARBA" id="ARBA00000815"/>
    </source>
</evidence>
<gene>
    <name evidence="11" type="ORF">MNB_SUP05-5-4</name>
</gene>
<evidence type="ECO:0000256" key="8">
    <source>
        <dbReference type="ARBA" id="ARBA00022741"/>
    </source>
</evidence>
<comment type="cofactor">
    <cofactor evidence="2">
        <name>Mg(2+)</name>
        <dbReference type="ChEBI" id="CHEBI:18420"/>
    </cofactor>
</comment>
<keyword evidence="6" id="KW-0963">Cytoplasm</keyword>